<keyword evidence="2" id="KW-0812">Transmembrane</keyword>
<evidence type="ECO:0000256" key="1">
    <source>
        <dbReference type="ARBA" id="ARBA00023125"/>
    </source>
</evidence>
<dbReference type="EMBL" id="AFVZ01000001">
    <property type="protein sequence ID" value="EHN59034.1"/>
    <property type="molecule type" value="Genomic_DNA"/>
</dbReference>
<comment type="caution">
    <text evidence="4">The sequence shown here is derived from an EMBL/GenBank/DDBJ whole genome shotgun (WGS) entry which is preliminary data.</text>
</comment>
<dbReference type="SMART" id="SM00530">
    <property type="entry name" value="HTH_XRE"/>
    <property type="match status" value="1"/>
</dbReference>
<dbReference type="PANTHER" id="PTHR46558">
    <property type="entry name" value="TRACRIPTIONAL REGULATORY PROTEIN-RELATED-RELATED"/>
    <property type="match status" value="1"/>
</dbReference>
<dbReference type="InterPro" id="IPR010982">
    <property type="entry name" value="Lambda_DNA-bd_dom_sf"/>
</dbReference>
<dbReference type="Proteomes" id="UP000004959">
    <property type="component" value="Chromosome"/>
</dbReference>
<dbReference type="SUPFAM" id="SSF47413">
    <property type="entry name" value="lambda repressor-like DNA-binding domains"/>
    <property type="match status" value="1"/>
</dbReference>
<evidence type="ECO:0000313" key="4">
    <source>
        <dbReference type="EMBL" id="EHN59034.1"/>
    </source>
</evidence>
<keyword evidence="1" id="KW-0238">DNA-binding</keyword>
<dbReference type="Pfam" id="PF01381">
    <property type="entry name" value="HTH_3"/>
    <property type="match status" value="1"/>
</dbReference>
<feature type="domain" description="HTH cro/C1-type" evidence="3">
    <location>
        <begin position="7"/>
        <end position="61"/>
    </location>
</feature>
<dbReference type="CDD" id="cd00093">
    <property type="entry name" value="HTH_XRE"/>
    <property type="match status" value="1"/>
</dbReference>
<dbReference type="GO" id="GO:0003677">
    <property type="term" value="F:DNA binding"/>
    <property type="evidence" value="ECO:0007669"/>
    <property type="project" value="UniProtKB-KW"/>
</dbReference>
<organism evidence="4 5">
    <name type="scientific">Oenococcus kitaharae DSM 17330</name>
    <dbReference type="NCBI Taxonomy" id="1045004"/>
    <lineage>
        <taxon>Bacteria</taxon>
        <taxon>Bacillati</taxon>
        <taxon>Bacillota</taxon>
        <taxon>Bacilli</taxon>
        <taxon>Lactobacillales</taxon>
        <taxon>Lactobacillaceae</taxon>
        <taxon>Oenococcus</taxon>
    </lineage>
</organism>
<dbReference type="STRING" id="336988.NT96_05575"/>
<proteinExistence type="predicted"/>
<dbReference type="HOGENOM" id="CLU_066192_2_2_9"/>
<keyword evidence="2" id="KW-1133">Transmembrane helix</keyword>
<evidence type="ECO:0000313" key="5">
    <source>
        <dbReference type="Proteomes" id="UP000004959"/>
    </source>
</evidence>
<dbReference type="AlphaFoldDB" id="G9WJI9"/>
<evidence type="ECO:0000256" key="2">
    <source>
        <dbReference type="SAM" id="Phobius"/>
    </source>
</evidence>
<keyword evidence="5" id="KW-1185">Reference proteome</keyword>
<dbReference type="eggNOG" id="COG1476">
    <property type="taxonomic scope" value="Bacteria"/>
</dbReference>
<keyword evidence="2" id="KW-0472">Membrane</keyword>
<sequence length="192" mass="22183">MAFSELISKKRKELGMTQEQVAQLLHVNRQAVSNWERGKNYPDLDVLIELSRAYDLSLDLLIKGDVGILKKVKEDAQELRRQRKIRKLEFSLLTVTLLLIVIPVSFNLFKVHNIWNSHLINALLFVLVMFVMIASWVLYRFIYPGPINKNAPIFVPKQIGIGLTINPQNPIGLIIWILLMIVLIIIFVPRIF</sequence>
<protein>
    <submittedName>
        <fullName evidence="4">XRE-family transcriptional regulator</fullName>
    </submittedName>
</protein>
<gene>
    <name evidence="4" type="ORF">OKIT_0930</name>
</gene>
<reference evidence="4 5" key="1">
    <citation type="journal article" date="2012" name="PLoS ONE">
        <title>Functional divergence in the genus oenococcus as predicted by genome sequencing of the newly-described species, Oenococcus kitaharae.</title>
        <authorList>
            <person name="Borneman A.R."/>
            <person name="McCarthy J.M."/>
            <person name="Chambers P.J."/>
            <person name="Bartowsky E.J."/>
        </authorList>
    </citation>
    <scope>NUCLEOTIDE SEQUENCE [LARGE SCALE GENOMIC DNA]</scope>
    <source>
        <strain evidence="5">DSM17330</strain>
    </source>
</reference>
<accession>G9WJI9</accession>
<feature type="transmembrane region" description="Helical" evidence="2">
    <location>
        <begin position="90"/>
        <end position="109"/>
    </location>
</feature>
<name>G9WJI9_9LACO</name>
<feature type="transmembrane region" description="Helical" evidence="2">
    <location>
        <begin position="115"/>
        <end position="139"/>
    </location>
</feature>
<evidence type="ECO:0000259" key="3">
    <source>
        <dbReference type="PROSITE" id="PS50943"/>
    </source>
</evidence>
<dbReference type="PANTHER" id="PTHR46558:SF15">
    <property type="entry name" value="HELIX-TURN-HELIX DOMAIN PROTEIN"/>
    <property type="match status" value="1"/>
</dbReference>
<dbReference type="Gene3D" id="1.10.260.40">
    <property type="entry name" value="lambda repressor-like DNA-binding domains"/>
    <property type="match status" value="1"/>
</dbReference>
<dbReference type="InterPro" id="IPR001387">
    <property type="entry name" value="Cro/C1-type_HTH"/>
</dbReference>
<dbReference type="PATRIC" id="fig|1045004.4.peg.930"/>
<dbReference type="PROSITE" id="PS50943">
    <property type="entry name" value="HTH_CROC1"/>
    <property type="match status" value="1"/>
</dbReference>
<feature type="transmembrane region" description="Helical" evidence="2">
    <location>
        <begin position="171"/>
        <end position="191"/>
    </location>
</feature>